<dbReference type="PROSITE" id="PS50109">
    <property type="entry name" value="HIS_KIN"/>
    <property type="match status" value="1"/>
</dbReference>
<name>A0A2X0PDR5_9BASI</name>
<gene>
    <name evidence="10" type="primary">BQ5605_C020g09140</name>
    <name evidence="10" type="ORF">BQ5605_C020G09140</name>
</gene>
<dbReference type="EC" id="2.7.13.3" evidence="2"/>
<evidence type="ECO:0000256" key="3">
    <source>
        <dbReference type="ARBA" id="ARBA00022679"/>
    </source>
</evidence>
<feature type="domain" description="Histidine kinase" evidence="8">
    <location>
        <begin position="266"/>
        <end position="575"/>
    </location>
</feature>
<dbReference type="InterPro" id="IPR036890">
    <property type="entry name" value="HATPase_C_sf"/>
</dbReference>
<feature type="transmembrane region" description="Helical" evidence="7">
    <location>
        <begin position="79"/>
        <end position="101"/>
    </location>
</feature>
<feature type="compositionally biased region" description="Low complexity" evidence="6">
    <location>
        <begin position="673"/>
        <end position="692"/>
    </location>
</feature>
<feature type="compositionally biased region" description="Basic and acidic residues" evidence="6">
    <location>
        <begin position="1"/>
        <end position="15"/>
    </location>
</feature>
<dbReference type="EMBL" id="FQNC01000082">
    <property type="protein sequence ID" value="SGZ17739.1"/>
    <property type="molecule type" value="Genomic_DNA"/>
</dbReference>
<keyword evidence="7" id="KW-1133">Transmembrane helix</keyword>
<dbReference type="InterPro" id="IPR003594">
    <property type="entry name" value="HATPase_dom"/>
</dbReference>
<dbReference type="InterPro" id="IPR005467">
    <property type="entry name" value="His_kinase_dom"/>
</dbReference>
<evidence type="ECO:0000256" key="1">
    <source>
        <dbReference type="ARBA" id="ARBA00000085"/>
    </source>
</evidence>
<comment type="catalytic activity">
    <reaction evidence="1">
        <text>ATP + protein L-histidine = ADP + protein N-phospho-L-histidine.</text>
        <dbReference type="EC" id="2.7.13.3"/>
    </reaction>
</comment>
<evidence type="ECO:0000313" key="10">
    <source>
        <dbReference type="EMBL" id="SGZ17739.1"/>
    </source>
</evidence>
<accession>A0A2X0PDR5</accession>
<dbReference type="PANTHER" id="PTHR43047:SF66">
    <property type="entry name" value="HISKA"/>
    <property type="match status" value="1"/>
</dbReference>
<proteinExistence type="predicted"/>
<feature type="region of interest" description="Disordered" evidence="6">
    <location>
        <begin position="433"/>
        <end position="466"/>
    </location>
</feature>
<keyword evidence="3" id="KW-0808">Transferase</keyword>
<reference evidence="10 11" key="1">
    <citation type="submission" date="2016-11" db="EMBL/GenBank/DDBJ databases">
        <authorList>
            <person name="Jaros S."/>
            <person name="Januszkiewicz K."/>
            <person name="Wedrychowicz H."/>
        </authorList>
    </citation>
    <scope>NUCLEOTIDE SEQUENCE [LARGE SCALE GENOMIC DNA]</scope>
</reference>
<evidence type="ECO:0000256" key="6">
    <source>
        <dbReference type="SAM" id="MobiDB-lite"/>
    </source>
</evidence>
<feature type="transmembrane region" description="Helical" evidence="7">
    <location>
        <begin position="113"/>
        <end position="132"/>
    </location>
</feature>
<feature type="compositionally biased region" description="Polar residues" evidence="6">
    <location>
        <begin position="447"/>
        <end position="457"/>
    </location>
</feature>
<feature type="transmembrane region" description="Helical" evidence="7">
    <location>
        <begin position="175"/>
        <end position="193"/>
    </location>
</feature>
<keyword evidence="7" id="KW-0812">Transmembrane</keyword>
<keyword evidence="7" id="KW-0472">Membrane</keyword>
<dbReference type="AlphaFoldDB" id="A0A2X0PDR5"/>
<dbReference type="Pfam" id="PF02518">
    <property type="entry name" value="HATPase_c"/>
    <property type="match status" value="1"/>
</dbReference>
<dbReference type="InterPro" id="IPR004358">
    <property type="entry name" value="Sig_transdc_His_kin-like_C"/>
</dbReference>
<evidence type="ECO:0000256" key="7">
    <source>
        <dbReference type="SAM" id="Phobius"/>
    </source>
</evidence>
<dbReference type="SMART" id="SM00387">
    <property type="entry name" value="HATPase_c"/>
    <property type="match status" value="1"/>
</dbReference>
<dbReference type="SUPFAM" id="SSF55874">
    <property type="entry name" value="ATPase domain of HSP90 chaperone/DNA topoisomerase II/histidine kinase"/>
    <property type="match status" value="1"/>
</dbReference>
<feature type="modified residue" description="4-aspartylphosphate" evidence="5">
    <location>
        <position position="803"/>
    </location>
</feature>
<keyword evidence="4" id="KW-0418">Kinase</keyword>
<dbReference type="Proteomes" id="UP000249464">
    <property type="component" value="Unassembled WGS sequence"/>
</dbReference>
<feature type="transmembrane region" description="Helical" evidence="7">
    <location>
        <begin position="152"/>
        <end position="170"/>
    </location>
</feature>
<dbReference type="GO" id="GO:0009927">
    <property type="term" value="F:histidine phosphotransfer kinase activity"/>
    <property type="evidence" value="ECO:0007669"/>
    <property type="project" value="TreeGrafter"/>
</dbReference>
<dbReference type="PROSITE" id="PS50110">
    <property type="entry name" value="RESPONSE_REGULATORY"/>
    <property type="match status" value="1"/>
</dbReference>
<evidence type="ECO:0000259" key="9">
    <source>
        <dbReference type="PROSITE" id="PS50110"/>
    </source>
</evidence>
<feature type="domain" description="Response regulatory" evidence="9">
    <location>
        <begin position="743"/>
        <end position="868"/>
    </location>
</feature>
<evidence type="ECO:0000256" key="5">
    <source>
        <dbReference type="PROSITE-ProRule" id="PRU00169"/>
    </source>
</evidence>
<dbReference type="Gene3D" id="3.30.565.10">
    <property type="entry name" value="Histidine kinase-like ATPase, C-terminal domain"/>
    <property type="match status" value="1"/>
</dbReference>
<feature type="compositionally biased region" description="Low complexity" evidence="6">
    <location>
        <begin position="879"/>
        <end position="889"/>
    </location>
</feature>
<evidence type="ECO:0000256" key="2">
    <source>
        <dbReference type="ARBA" id="ARBA00012438"/>
    </source>
</evidence>
<keyword evidence="11" id="KW-1185">Reference proteome</keyword>
<dbReference type="SMART" id="SM00448">
    <property type="entry name" value="REC"/>
    <property type="match status" value="1"/>
</dbReference>
<dbReference type="GO" id="GO:0000155">
    <property type="term" value="F:phosphorelay sensor kinase activity"/>
    <property type="evidence" value="ECO:0007669"/>
    <property type="project" value="TreeGrafter"/>
</dbReference>
<keyword evidence="5" id="KW-0597">Phosphoprotein</keyword>
<sequence>MGEKLASKEKSEKPRSARKKRISPSTSAFFASQFESSEIEAAYQKDSWTSMKRSVLYGTLFFEINWILSVSMLPKPWSAWNLVASAVLMPLSTIPLVPMALWDWPALHRGARYWIWQFFVFLAVLIASTNSIVDMALCAYFAPDRHCGAKDFITVFFYAAAPPAVSLFALDQVRIGAFGIFVAWTGLVLGTFLRLKGSFIRSAINLFSTYLLFFYVFLLMYSHQREINDRRTFTLRLELKRLYRLKQKAEHRERREADASKRFSNFLFHEVRVPLNISTLAFQNIKESGIVMSNTDCDLSIEFEALESSLAAMAQVLNDVVDHSKLEKGGFSMLSSPFSLHRAMHSIFNQLQLDVDARHLTLETHLDARIDEVCVKSAWPTNECPTRILEGDGFLLGHEMRLRQILTNLTSNAVKFTSAGGKVAVTTKLLRPSFTPGGYQRPEPSPSDYSDLQASSEGHSDTEKGLTSATLEAFAVEGSTSSSSNSSPRAPGEVIVVRFEVRDTGVGIRPRDMQGDRSLFSLFVQTEVGMRQGGTGTGLGLSLVRQLVKLSGGRLGVTSKVDEGSTFWVELSFQVGAAALAAPVDDFITPVKLEARPHSWPVEFSPPTPPSSQMDSAPQFNFTTSSPASPHEKPAYILAASTSNGSDVIEMIAPSEKEKGKIGASEVPQLAISPPAVTPIPTSSTAASSSPAFKDLSGTSPPLSTQAAISNAAAVPMPSPLSLLSITRTPPTPPLEFQDGPIRVLVVDDDALTRKLMTRMIERGGSLVSTANDGEQALEMILARKESDPVGVHVYNYDVIFLDNQMPKQTGLEVVQALRTLGREDLVVGVTANAMQYDQDEYRSRGADEVLTKPVAEASLRKYCAFADVRRKQRREEVAATSSSAASEPRTPPQRPPLTHSLISRDSSRSLPRAP</sequence>
<dbReference type="Gene3D" id="3.40.50.2300">
    <property type="match status" value="1"/>
</dbReference>
<dbReference type="STRING" id="796604.A0A2X0PDR5"/>
<dbReference type="GO" id="GO:0005886">
    <property type="term" value="C:plasma membrane"/>
    <property type="evidence" value="ECO:0007669"/>
    <property type="project" value="TreeGrafter"/>
</dbReference>
<feature type="compositionally biased region" description="Polar residues" evidence="6">
    <location>
        <begin position="611"/>
        <end position="628"/>
    </location>
</feature>
<evidence type="ECO:0000259" key="8">
    <source>
        <dbReference type="PROSITE" id="PS50109"/>
    </source>
</evidence>
<feature type="region of interest" description="Disordered" evidence="6">
    <location>
        <begin position="1"/>
        <end position="24"/>
    </location>
</feature>
<dbReference type="PRINTS" id="PR00344">
    <property type="entry name" value="BCTRLSENSOR"/>
</dbReference>
<dbReference type="InterPro" id="IPR001789">
    <property type="entry name" value="Sig_transdc_resp-reg_receiver"/>
</dbReference>
<feature type="region of interest" description="Disordered" evidence="6">
    <location>
        <begin position="673"/>
        <end position="705"/>
    </location>
</feature>
<evidence type="ECO:0000256" key="4">
    <source>
        <dbReference type="ARBA" id="ARBA00022777"/>
    </source>
</evidence>
<dbReference type="PANTHER" id="PTHR43047">
    <property type="entry name" value="TWO-COMPONENT HISTIDINE PROTEIN KINASE"/>
    <property type="match status" value="1"/>
</dbReference>
<feature type="region of interest" description="Disordered" evidence="6">
    <location>
        <begin position="599"/>
        <end position="631"/>
    </location>
</feature>
<evidence type="ECO:0000313" key="11">
    <source>
        <dbReference type="Proteomes" id="UP000249464"/>
    </source>
</evidence>
<dbReference type="CDD" id="cd17546">
    <property type="entry name" value="REC_hyHK_CKI1_RcsC-like"/>
    <property type="match status" value="1"/>
</dbReference>
<organism evidence="10 11">
    <name type="scientific">Microbotryum silenes-dioicae</name>
    <dbReference type="NCBI Taxonomy" id="796604"/>
    <lineage>
        <taxon>Eukaryota</taxon>
        <taxon>Fungi</taxon>
        <taxon>Dikarya</taxon>
        <taxon>Basidiomycota</taxon>
        <taxon>Pucciniomycotina</taxon>
        <taxon>Microbotryomycetes</taxon>
        <taxon>Microbotryales</taxon>
        <taxon>Microbotryaceae</taxon>
        <taxon>Microbotryum</taxon>
    </lineage>
</organism>
<dbReference type="Pfam" id="PF00072">
    <property type="entry name" value="Response_reg"/>
    <property type="match status" value="1"/>
</dbReference>
<dbReference type="InterPro" id="IPR011006">
    <property type="entry name" value="CheY-like_superfamily"/>
</dbReference>
<dbReference type="SUPFAM" id="SSF52172">
    <property type="entry name" value="CheY-like"/>
    <property type="match status" value="1"/>
</dbReference>
<feature type="transmembrane region" description="Helical" evidence="7">
    <location>
        <begin position="199"/>
        <end position="221"/>
    </location>
</feature>
<protein>
    <recommendedName>
        <fullName evidence="2">histidine kinase</fullName>
        <ecNumber evidence="2">2.7.13.3</ecNumber>
    </recommendedName>
</protein>
<feature type="region of interest" description="Disordered" evidence="6">
    <location>
        <begin position="875"/>
        <end position="915"/>
    </location>
</feature>